<keyword evidence="4" id="KW-1185">Reference proteome</keyword>
<dbReference type="Gene3D" id="3.40.50.300">
    <property type="entry name" value="P-loop containing nucleotide triphosphate hydrolases"/>
    <property type="match status" value="2"/>
</dbReference>
<dbReference type="Pfam" id="PF13558">
    <property type="entry name" value="SbcC_Walker_B"/>
    <property type="match status" value="1"/>
</dbReference>
<proteinExistence type="predicted"/>
<feature type="region of interest" description="Disordered" evidence="2">
    <location>
        <begin position="1114"/>
        <end position="1156"/>
    </location>
</feature>
<evidence type="ECO:0000313" key="3">
    <source>
        <dbReference type="EMBL" id="SET98111.1"/>
    </source>
</evidence>
<keyword evidence="1" id="KW-0175">Coiled coil</keyword>
<dbReference type="PANTHER" id="PTHR32182:SF0">
    <property type="entry name" value="DNA REPLICATION AND REPAIR PROTEIN RECF"/>
    <property type="match status" value="1"/>
</dbReference>
<feature type="compositionally biased region" description="Basic and acidic residues" evidence="2">
    <location>
        <begin position="1130"/>
        <end position="1147"/>
    </location>
</feature>
<sequence length="1156" mass="132865">MKPCKKIITRMCINNWGGIGHQVMEFNEYVNLFSGMSGSGKSTVMDAVQVLLYGSLSQNFLNKAADEKNRRTVMTYLRGAQKDGTSNRGNRDFCANLVMEIRDTQDESYRCIGVAFDVRSGDLDINKYAFFSHDGMLDDCLYRNEDGIPLMVKEIGDLVKRHQKDPRGRLRGEDINRTYPTNDAYQTALYDQIFGYIDGKRFITMEKSAVALKMSNGVGQFIKDYMFPKSSSEAIEKISRQLGDYTDIRDTVLDMEKRIDLLAAVRESDGRLTVAKAAVLQNEYILKRLRLTAIEEELTRLEAERSGKTLLRASLAQKRDLLKAEMDRIHGELVETESSLKASDYGKMKEQLAQLDETIVLLNRNCAAWDRFVASLSKWEENEAVYDLVSNAALQSMEDLRDRKADADTLGTLRTALRETMEEINEARDNLADERRDLNRELKEKRDRLADWKSGQKSYRNRPGLKEARRELEQALYRETGSKVRVSILADTFDVRDPEWKDAVEGRLGRVKYSLITPPAFSHTAAVLFREMKQFENVDLLHVANIVRDGQEARENALYEAVETDVDYVDACLRHFLGRVIKCRTVEELEQVRDGVTADCYSYSNYTLRHLLSKDYRDNACIGKTIPKSRIDQLEAEVRALEETGRELTGRITALEQARSYENLSQENDYYLDLAGAEKEQKKHELRREKLAREISELEQGAMRELRERLEETKKRYALKEDEYTRAGNEFAAAERELGTIEADLRNQKAQHAEAEYGFTPNRAEDERIAKRLQGRSLNGYRAEAARALESAKSDVENYTGERQAARMKFNLAYSACGLTGTEESNRPYEDLYERYSRQYVEEYKEEFERKCREVYRSLRDNVIATIHGDIKAAYRQVREVNRVLGATAFSDSVYKIGITPASNENSQFYEMLTAPELDSKVVNEDDVEGQISFGDDVFERKYEREISLLVEKFIPDRTGDERESAKKRAEMEKFADYRNYLTFNMYEVTMDESGQEKRIPVDEMAGNDSGGEGQNPKYVALFAGFALLFAHQNHRDSRIKIVLLDEAFSKMDKTRSSVCLNYARKLGLQVIICVPDERLMTLVKNVDCVYGFRRYKNQISMLMIDKGSYLDMLEGSDEQGNESEPEQGTARETEQRQQREPQRENDAVGMDTETE</sequence>
<dbReference type="GO" id="GO:0006302">
    <property type="term" value="P:double-strand break repair"/>
    <property type="evidence" value="ECO:0007669"/>
    <property type="project" value="TreeGrafter"/>
</dbReference>
<dbReference type="InterPro" id="IPR027417">
    <property type="entry name" value="P-loop_NTPase"/>
</dbReference>
<dbReference type="AlphaFoldDB" id="A0A1I0IM20"/>
<dbReference type="SUPFAM" id="SSF52540">
    <property type="entry name" value="P-loop containing nucleoside triphosphate hydrolases"/>
    <property type="match status" value="1"/>
</dbReference>
<dbReference type="RefSeq" id="WP_092367355.1">
    <property type="nucleotide sequence ID" value="NZ_DAINWJ010000094.1"/>
</dbReference>
<dbReference type="Pfam" id="PF13555">
    <property type="entry name" value="AAA_29"/>
    <property type="match status" value="1"/>
</dbReference>
<dbReference type="GO" id="GO:0000731">
    <property type="term" value="P:DNA synthesis involved in DNA repair"/>
    <property type="evidence" value="ECO:0007669"/>
    <property type="project" value="TreeGrafter"/>
</dbReference>
<feature type="coiled-coil region" evidence="1">
    <location>
        <begin position="410"/>
        <end position="455"/>
    </location>
</feature>
<evidence type="ECO:0000313" key="4">
    <source>
        <dbReference type="Proteomes" id="UP000198508"/>
    </source>
</evidence>
<organism evidence="3 4">
    <name type="scientific">Enterocloster lavalensis</name>
    <dbReference type="NCBI Taxonomy" id="460384"/>
    <lineage>
        <taxon>Bacteria</taxon>
        <taxon>Bacillati</taxon>
        <taxon>Bacillota</taxon>
        <taxon>Clostridia</taxon>
        <taxon>Lachnospirales</taxon>
        <taxon>Lachnospiraceae</taxon>
        <taxon>Enterocloster</taxon>
    </lineage>
</organism>
<feature type="coiled-coil region" evidence="1">
    <location>
        <begin position="782"/>
        <end position="809"/>
    </location>
</feature>
<gene>
    <name evidence="3" type="ORF">SAMN05216313_12256</name>
</gene>
<name>A0A1I0IM20_9FIRM</name>
<feature type="coiled-coil region" evidence="1">
    <location>
        <begin position="631"/>
        <end position="751"/>
    </location>
</feature>
<protein>
    <submittedName>
        <fullName evidence="3">Uncharacterized protein YPO0396</fullName>
    </submittedName>
</protein>
<dbReference type="STRING" id="460384.SAMN05216313_12256"/>
<evidence type="ECO:0000256" key="2">
    <source>
        <dbReference type="SAM" id="MobiDB-lite"/>
    </source>
</evidence>
<dbReference type="PANTHER" id="PTHR32182">
    <property type="entry name" value="DNA REPLICATION AND REPAIR PROTEIN RECF"/>
    <property type="match status" value="1"/>
</dbReference>
<feature type="compositionally biased region" description="Acidic residues" evidence="2">
    <location>
        <begin position="1115"/>
        <end position="1126"/>
    </location>
</feature>
<dbReference type="EMBL" id="FOIM01000022">
    <property type="protein sequence ID" value="SET98111.1"/>
    <property type="molecule type" value="Genomic_DNA"/>
</dbReference>
<evidence type="ECO:0000256" key="1">
    <source>
        <dbReference type="SAM" id="Coils"/>
    </source>
</evidence>
<dbReference type="GeneID" id="93277763"/>
<reference evidence="4" key="1">
    <citation type="submission" date="2016-10" db="EMBL/GenBank/DDBJ databases">
        <authorList>
            <person name="Varghese N."/>
            <person name="Submissions S."/>
        </authorList>
    </citation>
    <scope>NUCLEOTIDE SEQUENCE [LARGE SCALE GENOMIC DNA]</scope>
    <source>
        <strain evidence="4">NLAE-zl-G277</strain>
    </source>
</reference>
<dbReference type="Proteomes" id="UP000198508">
    <property type="component" value="Unassembled WGS sequence"/>
</dbReference>
<accession>A0A1I0IM20</accession>